<reference evidence="3 4" key="1">
    <citation type="submission" date="2019-03" db="EMBL/GenBank/DDBJ databases">
        <title>Draft genome sequences of novel Actinobacteria.</title>
        <authorList>
            <person name="Sahin N."/>
            <person name="Ay H."/>
            <person name="Saygin H."/>
        </authorList>
    </citation>
    <scope>NUCLEOTIDE SEQUENCE [LARGE SCALE GENOMIC DNA]</scope>
    <source>
        <strain evidence="3 4">KC310</strain>
    </source>
</reference>
<evidence type="ECO:0000259" key="2">
    <source>
        <dbReference type="Pfam" id="PF25547"/>
    </source>
</evidence>
<sequence length="695" mass="76340">MSFDDVLIPAWMKPSIGWVVGADWPQGDEGGCFRLADACVTAAHQIVAGTAVADPYSARRIGRAWDGAAHQAFAEHVAITADKHVANLVTRLIHAAIKLNAVGVLIQHTKYLIEATVWLLVVQFGHLAATAAATGGSSLAAIPARLQLARLTVAMIAKMALIHIALFAAISAGVGAAVQYLQIEGGRRDGFDQLQLATSAATGGLMGLFKGALAGGLTRLSTPALAKGLGLSRAEMGLWEKLLAAATHSLYGQAAQYGLAGGLASLATMLYNGDLDLTTLGKTVLSSALGADGQHLTSPAIPHHWNTRIGDPRFEAPLRRLEELDPAAFGRVHDTVNSGRLRDTNRFTDALDQALASWRPPSDSIYAVRPGTREFLMGVGDTAPIYIARGGEHLVYELQDSILKIDHNTSARVMNWRSPDFDPDHIGRSDVVFELLRILRDKESRYAMLQDLHGAHHVPRQRSYVWEVAWPGRVLNEIVGAVKADPERIYKMPAIVTIQHRYYGLESLSSPDLATGYAEKANRNPPPDVYLEAGRRWLENIGPARFGQELFLDAQRSPSLTRLFHLAQDNPELMAEIRKFTRNALHYSQWTGETMDMVGRGNVVFLDSRSYLLVDALHPYPVKTLAEASLLLRRLDENEELTRGDRVYLLNVLNYVRTVNALAHFTGLDDRLDIVPPGFDSRGWLRFQQMWNSYQ</sequence>
<dbReference type="EMBL" id="SMKO01000029">
    <property type="protein sequence ID" value="TDD06980.1"/>
    <property type="molecule type" value="Genomic_DNA"/>
</dbReference>
<dbReference type="InterPro" id="IPR057746">
    <property type="entry name" value="CpnT-like_N"/>
</dbReference>
<keyword evidence="4" id="KW-1185">Reference proteome</keyword>
<organism evidence="3 4">
    <name type="scientific">Nonomuraea deserti</name>
    <dbReference type="NCBI Taxonomy" id="1848322"/>
    <lineage>
        <taxon>Bacteria</taxon>
        <taxon>Bacillati</taxon>
        <taxon>Actinomycetota</taxon>
        <taxon>Actinomycetes</taxon>
        <taxon>Streptosporangiales</taxon>
        <taxon>Streptosporangiaceae</taxon>
        <taxon>Nonomuraea</taxon>
    </lineage>
</organism>
<evidence type="ECO:0000313" key="3">
    <source>
        <dbReference type="EMBL" id="TDD06980.1"/>
    </source>
</evidence>
<accession>A0A4R4W245</accession>
<evidence type="ECO:0000256" key="1">
    <source>
        <dbReference type="SAM" id="Phobius"/>
    </source>
</evidence>
<protein>
    <recommendedName>
        <fullName evidence="2">Outer membrane channel protein CpnT-like N-terminal domain-containing protein</fullName>
    </recommendedName>
</protein>
<dbReference type="AlphaFoldDB" id="A0A4R4W245"/>
<dbReference type="Pfam" id="PF25547">
    <property type="entry name" value="WXG100_2"/>
    <property type="match status" value="1"/>
</dbReference>
<proteinExistence type="predicted"/>
<dbReference type="RefSeq" id="WP_132595626.1">
    <property type="nucleotide sequence ID" value="NZ_SMKO01000029.1"/>
</dbReference>
<feature type="domain" description="Outer membrane channel protein CpnT-like N-terminal" evidence="2">
    <location>
        <begin position="17"/>
        <end position="146"/>
    </location>
</feature>
<keyword evidence="1" id="KW-0812">Transmembrane</keyword>
<evidence type="ECO:0000313" key="4">
    <source>
        <dbReference type="Proteomes" id="UP000295258"/>
    </source>
</evidence>
<feature type="transmembrane region" description="Helical" evidence="1">
    <location>
        <begin position="160"/>
        <end position="181"/>
    </location>
</feature>
<dbReference type="Proteomes" id="UP000295258">
    <property type="component" value="Unassembled WGS sequence"/>
</dbReference>
<gene>
    <name evidence="3" type="ORF">E1292_14320</name>
</gene>
<name>A0A4R4W245_9ACTN</name>
<keyword evidence="1" id="KW-0472">Membrane</keyword>
<keyword evidence="1" id="KW-1133">Transmembrane helix</keyword>
<comment type="caution">
    <text evidence="3">The sequence shown here is derived from an EMBL/GenBank/DDBJ whole genome shotgun (WGS) entry which is preliminary data.</text>
</comment>